<comment type="catalytic activity">
    <reaction evidence="3">
        <text>acetaldehyde + NAD(+) + CoA = acetyl-CoA + NADH + H(+)</text>
        <dbReference type="Rhea" id="RHEA:23288"/>
        <dbReference type="ChEBI" id="CHEBI:15343"/>
        <dbReference type="ChEBI" id="CHEBI:15378"/>
        <dbReference type="ChEBI" id="CHEBI:57287"/>
        <dbReference type="ChEBI" id="CHEBI:57288"/>
        <dbReference type="ChEBI" id="CHEBI:57540"/>
        <dbReference type="ChEBI" id="CHEBI:57945"/>
        <dbReference type="EC" id="1.2.1.10"/>
    </reaction>
</comment>
<feature type="active site" description="Acyl-thioester intermediate" evidence="3">
    <location>
        <position position="127"/>
    </location>
</feature>
<gene>
    <name evidence="5" type="ORF">GCM10009754_00150</name>
</gene>
<dbReference type="EMBL" id="BAAANN010000001">
    <property type="protein sequence ID" value="GAA1937104.1"/>
    <property type="molecule type" value="Genomic_DNA"/>
</dbReference>
<dbReference type="EC" id="1.2.1.10" evidence="3"/>
<feature type="binding site" evidence="3">
    <location>
        <position position="267"/>
    </location>
    <ligand>
        <name>NAD(+)</name>
        <dbReference type="ChEBI" id="CHEBI:57540"/>
    </ligand>
</feature>
<dbReference type="SMART" id="SM00859">
    <property type="entry name" value="Semialdhyde_dh"/>
    <property type="match status" value="1"/>
</dbReference>
<dbReference type="InterPro" id="IPR015426">
    <property type="entry name" value="Acetylaldehyde_DH_C"/>
</dbReference>
<sequence>MTPPMRAAVLGAGLIGVGLADLVHRSPLLDCALVVARDADAAGLRKAADLGVATTGGGIRALLEHDEPPRIVFDATDATAHAEHADLLGGTGTLLVDLTPSNVGHMVVPGVNDADALEHPDLSMISCGGQAVVPLLNALTQVNDAEYIEIVTTAASPGVGRSTRLNLDEYVATTQEAVTRFAGVKQVKAMLNISPARPPATFRVAVTLVGAALDESLVREAVLATEQRMRTYVPGYRVAACVVGAEEAFVAVEVSATGGRIPAYAGNLEIINSAAVRVAELYAGQA</sequence>
<dbReference type="RefSeq" id="WP_344411918.1">
    <property type="nucleotide sequence ID" value="NZ_BAAANN010000001.1"/>
</dbReference>
<reference evidence="5 6" key="1">
    <citation type="journal article" date="2019" name="Int. J. Syst. Evol. Microbiol.">
        <title>The Global Catalogue of Microorganisms (GCM) 10K type strain sequencing project: providing services to taxonomists for standard genome sequencing and annotation.</title>
        <authorList>
            <consortium name="The Broad Institute Genomics Platform"/>
            <consortium name="The Broad Institute Genome Sequencing Center for Infectious Disease"/>
            <person name="Wu L."/>
            <person name="Ma J."/>
        </authorList>
    </citation>
    <scope>NUCLEOTIDE SEQUENCE [LARGE SCALE GENOMIC DNA]</scope>
    <source>
        <strain evidence="5 6">JCM 14545</strain>
    </source>
</reference>
<evidence type="ECO:0000256" key="2">
    <source>
        <dbReference type="ARBA" id="ARBA00023027"/>
    </source>
</evidence>
<dbReference type="SUPFAM" id="SSF51735">
    <property type="entry name" value="NAD(P)-binding Rossmann-fold domains"/>
    <property type="match status" value="1"/>
</dbReference>
<dbReference type="CDD" id="cd23933">
    <property type="entry name" value="ALDH_C"/>
    <property type="match status" value="1"/>
</dbReference>
<proteinExistence type="inferred from homology"/>
<dbReference type="HAMAP" id="MF_01657">
    <property type="entry name" value="Ac_ald_DH_ac"/>
    <property type="match status" value="1"/>
</dbReference>
<comment type="caution">
    <text evidence="3">Lacks conserved residue(s) required for the propagation of feature annotation.</text>
</comment>
<dbReference type="Gene3D" id="3.40.50.720">
    <property type="entry name" value="NAD(P)-binding Rossmann-like Domain"/>
    <property type="match status" value="1"/>
</dbReference>
<dbReference type="InterPro" id="IPR036291">
    <property type="entry name" value="NAD(P)-bd_dom_sf"/>
</dbReference>
<protein>
    <recommendedName>
        <fullName evidence="3">Acetaldehyde dehydrogenase</fullName>
        <ecNumber evidence="3">1.2.1.10</ecNumber>
    </recommendedName>
    <alternativeName>
        <fullName evidence="3">Acetaldehyde dehydrogenase [acetylating]</fullName>
    </alternativeName>
</protein>
<comment type="similarity">
    <text evidence="1 3">Belongs to the acetaldehyde dehydrogenase family.</text>
</comment>
<dbReference type="NCBIfam" id="NF006157">
    <property type="entry name" value="PRK08300.1"/>
    <property type="match status" value="1"/>
</dbReference>
<keyword evidence="3" id="KW-0058">Aromatic hydrocarbons catabolism</keyword>
<evidence type="ECO:0000313" key="5">
    <source>
        <dbReference type="EMBL" id="GAA1937104.1"/>
    </source>
</evidence>
<keyword evidence="3" id="KW-0560">Oxidoreductase</keyword>
<keyword evidence="6" id="KW-1185">Reference proteome</keyword>
<evidence type="ECO:0000313" key="6">
    <source>
        <dbReference type="Proteomes" id="UP001501116"/>
    </source>
</evidence>
<feature type="domain" description="Semialdehyde dehydrogenase NAD-binding" evidence="4">
    <location>
        <begin position="6"/>
        <end position="119"/>
    </location>
</feature>
<dbReference type="Pfam" id="PF09290">
    <property type="entry name" value="AcetDehyd-dimer"/>
    <property type="match status" value="1"/>
</dbReference>
<dbReference type="PIRSF" id="PIRSF015689">
    <property type="entry name" value="Actaldh_dh_actl"/>
    <property type="match status" value="1"/>
</dbReference>
<keyword evidence="2 3" id="KW-0520">NAD</keyword>
<evidence type="ECO:0000259" key="4">
    <source>
        <dbReference type="SMART" id="SM00859"/>
    </source>
</evidence>
<dbReference type="Proteomes" id="UP001501116">
    <property type="component" value="Unassembled WGS sequence"/>
</dbReference>
<dbReference type="InterPro" id="IPR000534">
    <property type="entry name" value="Semialdehyde_DH_NAD-bd"/>
</dbReference>
<name>A0ABN2PXU2_9PSEU</name>
<evidence type="ECO:0000256" key="1">
    <source>
        <dbReference type="ARBA" id="ARBA00009244"/>
    </source>
</evidence>
<dbReference type="Gene3D" id="3.30.360.10">
    <property type="entry name" value="Dihydrodipicolinate Reductase, domain 2"/>
    <property type="match status" value="1"/>
</dbReference>
<organism evidence="5 6">
    <name type="scientific">Amycolatopsis minnesotensis</name>
    <dbReference type="NCBI Taxonomy" id="337894"/>
    <lineage>
        <taxon>Bacteria</taxon>
        <taxon>Bacillati</taxon>
        <taxon>Actinomycetota</taxon>
        <taxon>Actinomycetes</taxon>
        <taxon>Pseudonocardiales</taxon>
        <taxon>Pseudonocardiaceae</taxon>
        <taxon>Amycolatopsis</taxon>
    </lineage>
</organism>
<dbReference type="InterPro" id="IPR003361">
    <property type="entry name" value="Acetaldehyde_dehydrogenase"/>
</dbReference>
<evidence type="ECO:0000256" key="3">
    <source>
        <dbReference type="HAMAP-Rule" id="MF_01657"/>
    </source>
</evidence>
<comment type="caution">
    <text evidence="5">The sequence shown here is derived from an EMBL/GenBank/DDBJ whole genome shotgun (WGS) entry which is preliminary data.</text>
</comment>
<dbReference type="SUPFAM" id="SSF55347">
    <property type="entry name" value="Glyceraldehyde-3-phosphate dehydrogenase-like, C-terminal domain"/>
    <property type="match status" value="1"/>
</dbReference>
<accession>A0ABN2PXU2</accession>